<dbReference type="GO" id="GO:0071949">
    <property type="term" value="F:FAD binding"/>
    <property type="evidence" value="ECO:0007669"/>
    <property type="project" value="InterPro"/>
</dbReference>
<proteinExistence type="inferred from homology"/>
<dbReference type="GeneID" id="63847864"/>
<protein>
    <submittedName>
        <fullName evidence="6">FAD-binding domain-containing protein</fullName>
    </submittedName>
</protein>
<dbReference type="InterPro" id="IPR016169">
    <property type="entry name" value="FAD-bd_PCMH_sub2"/>
</dbReference>
<gene>
    <name evidence="6" type="ORF">K460DRAFT_325945</name>
</gene>
<sequence length="478" mass="51840">MAITEAIKALKIDFPSDQLVLGGSAEFDKLNSSYLSLLQSELEPAAIFLPRSKDEVAKFVSVIKPFALNSDARFAIRGAGQQPVPGCSNIAGNGITIDLRFLTGIELKDGVVSIGAGERWGPVYEKLSEQGLGVTGSRSALGGIGGLALAGGLSFFSSREGFICDNVVNYELVLSTGDVVNANATENADLWRALRGGGNNFGIVTRYDLKTFKQGPFWGGAVFYFPPSFPGQVQAYCDELNKPDASKETHIMVSQGFSGVFADLGGHFCMNQLYYTREVEKPAVLEPFGNVQPQIDPMNSMRMLTLKDAANEQAQQSSNGVRCAYMNTTVKADAATLIAASDIFTAAFQPLKSLEGLTCAFTLQAYPVSLLKKCDNSLGLDAAIGPLVSILLLNWWKNKVDDDLVIKSFKNVLEEIDKDAASRGTAVPYKYMNYAYDFQDPITSYGIEFHKKLREVSKTYDAEGLFQKGLPGGFKLFL</sequence>
<dbReference type="Proteomes" id="UP000800039">
    <property type="component" value="Unassembled WGS sequence"/>
</dbReference>
<dbReference type="InterPro" id="IPR036318">
    <property type="entry name" value="FAD-bd_PCMH-like_sf"/>
</dbReference>
<evidence type="ECO:0000256" key="3">
    <source>
        <dbReference type="ARBA" id="ARBA00022827"/>
    </source>
</evidence>
<dbReference type="OrthoDB" id="2151789at2759"/>
<dbReference type="Gene3D" id="3.30.465.10">
    <property type="match status" value="1"/>
</dbReference>
<dbReference type="AlphaFoldDB" id="A0A9P4LFB2"/>
<comment type="similarity">
    <text evidence="1">Belongs to the oxygen-dependent FAD-linked oxidoreductase family.</text>
</comment>
<keyword evidence="4" id="KW-0560">Oxidoreductase</keyword>
<organism evidence="6 7">
    <name type="scientific">Cucurbitaria berberidis CBS 394.84</name>
    <dbReference type="NCBI Taxonomy" id="1168544"/>
    <lineage>
        <taxon>Eukaryota</taxon>
        <taxon>Fungi</taxon>
        <taxon>Dikarya</taxon>
        <taxon>Ascomycota</taxon>
        <taxon>Pezizomycotina</taxon>
        <taxon>Dothideomycetes</taxon>
        <taxon>Pleosporomycetidae</taxon>
        <taxon>Pleosporales</taxon>
        <taxon>Pleosporineae</taxon>
        <taxon>Cucurbitariaceae</taxon>
        <taxon>Cucurbitaria</taxon>
    </lineage>
</organism>
<evidence type="ECO:0000256" key="2">
    <source>
        <dbReference type="ARBA" id="ARBA00022630"/>
    </source>
</evidence>
<evidence type="ECO:0000256" key="4">
    <source>
        <dbReference type="ARBA" id="ARBA00023002"/>
    </source>
</evidence>
<dbReference type="PROSITE" id="PS51387">
    <property type="entry name" value="FAD_PCMH"/>
    <property type="match status" value="1"/>
</dbReference>
<evidence type="ECO:0000259" key="5">
    <source>
        <dbReference type="PROSITE" id="PS51387"/>
    </source>
</evidence>
<dbReference type="Pfam" id="PF01565">
    <property type="entry name" value="FAD_binding_4"/>
    <property type="match status" value="1"/>
</dbReference>
<accession>A0A9P4LFB2</accession>
<keyword evidence="3" id="KW-0274">FAD</keyword>
<dbReference type="InterPro" id="IPR050416">
    <property type="entry name" value="FAD-linked_Oxidoreductase"/>
</dbReference>
<feature type="domain" description="FAD-binding PCMH-type" evidence="5">
    <location>
        <begin position="40"/>
        <end position="214"/>
    </location>
</feature>
<dbReference type="SUPFAM" id="SSF56176">
    <property type="entry name" value="FAD-binding/transporter-associated domain-like"/>
    <property type="match status" value="1"/>
</dbReference>
<dbReference type="EMBL" id="ML976614">
    <property type="protein sequence ID" value="KAF1852232.1"/>
    <property type="molecule type" value="Genomic_DNA"/>
</dbReference>
<dbReference type="InterPro" id="IPR016166">
    <property type="entry name" value="FAD-bd_PCMH"/>
</dbReference>
<keyword evidence="7" id="KW-1185">Reference proteome</keyword>
<reference evidence="6" key="1">
    <citation type="submission" date="2020-01" db="EMBL/GenBank/DDBJ databases">
        <authorList>
            <consortium name="DOE Joint Genome Institute"/>
            <person name="Haridas S."/>
            <person name="Albert R."/>
            <person name="Binder M."/>
            <person name="Bloem J."/>
            <person name="Labutti K."/>
            <person name="Salamov A."/>
            <person name="Andreopoulos B."/>
            <person name="Baker S.E."/>
            <person name="Barry K."/>
            <person name="Bills G."/>
            <person name="Bluhm B.H."/>
            <person name="Cannon C."/>
            <person name="Castanera R."/>
            <person name="Culley D.E."/>
            <person name="Daum C."/>
            <person name="Ezra D."/>
            <person name="Gonzalez J.B."/>
            <person name="Henrissat B."/>
            <person name="Kuo A."/>
            <person name="Liang C."/>
            <person name="Lipzen A."/>
            <person name="Lutzoni F."/>
            <person name="Magnuson J."/>
            <person name="Mondo S."/>
            <person name="Nolan M."/>
            <person name="Ohm R."/>
            <person name="Pangilinan J."/>
            <person name="Park H.-J."/>
            <person name="Ramirez L."/>
            <person name="Alfaro M."/>
            <person name="Sun H."/>
            <person name="Tritt A."/>
            <person name="Yoshinaga Y."/>
            <person name="Zwiers L.-H."/>
            <person name="Turgeon B.G."/>
            <person name="Goodwin S.B."/>
            <person name="Spatafora J.W."/>
            <person name="Crous P.W."/>
            <person name="Grigoriev I.V."/>
        </authorList>
    </citation>
    <scope>NUCLEOTIDE SEQUENCE</scope>
    <source>
        <strain evidence="6">CBS 394.84</strain>
    </source>
</reference>
<comment type="caution">
    <text evidence="6">The sequence shown here is derived from an EMBL/GenBank/DDBJ whole genome shotgun (WGS) entry which is preliminary data.</text>
</comment>
<dbReference type="InterPro" id="IPR006094">
    <property type="entry name" value="Oxid_FAD_bind_N"/>
</dbReference>
<keyword evidence="2" id="KW-0285">Flavoprotein</keyword>
<evidence type="ECO:0000313" key="6">
    <source>
        <dbReference type="EMBL" id="KAF1852232.1"/>
    </source>
</evidence>
<dbReference type="PANTHER" id="PTHR42973">
    <property type="entry name" value="BINDING OXIDOREDUCTASE, PUTATIVE (AFU_ORTHOLOGUE AFUA_1G17690)-RELATED"/>
    <property type="match status" value="1"/>
</dbReference>
<dbReference type="GO" id="GO:0016491">
    <property type="term" value="F:oxidoreductase activity"/>
    <property type="evidence" value="ECO:0007669"/>
    <property type="project" value="UniProtKB-KW"/>
</dbReference>
<name>A0A9P4LFB2_9PLEO</name>
<evidence type="ECO:0000256" key="1">
    <source>
        <dbReference type="ARBA" id="ARBA00005466"/>
    </source>
</evidence>
<dbReference type="PANTHER" id="PTHR42973:SF22">
    <property type="entry name" value="FAD-BINDING PCMH-TYPE DOMAIN-CONTAINING PROTEIN-RELATED"/>
    <property type="match status" value="1"/>
</dbReference>
<dbReference type="RefSeq" id="XP_040794795.1">
    <property type="nucleotide sequence ID" value="XM_040930612.1"/>
</dbReference>
<evidence type="ECO:0000313" key="7">
    <source>
        <dbReference type="Proteomes" id="UP000800039"/>
    </source>
</evidence>